<evidence type="ECO:0000256" key="5">
    <source>
        <dbReference type="ARBA" id="ARBA00023136"/>
    </source>
</evidence>
<keyword evidence="5 6" id="KW-0472">Membrane</keyword>
<sequence length="290" mass="30539">MTRQDLMIWLTLSFVWGASFILIKVAGESFPPLWVALLRSCFGAAVLWAAFRWRREAWPPRELLVPLVLAALLNNALPWTLFPWGEETVSSGIASILNAATPLFSLGIALAVRDAQATVWVGLGVLIGLLGVGLTVSGSLAGGHATALGVQLVLLATLSYAVATALSKRYLQGVSALSLATSQLSLSALMLLPLALLTEWPSQVSAASLAGAAALGVFGSGLAYLLFYTLLARTSATQTTAITYSLPVWGLFWGYLAGERFGLLPLLGVVVVVAGLVLLNWQPGPRRAAA</sequence>
<gene>
    <name evidence="8" type="ordered locus">Deipr_1213</name>
</gene>
<feature type="transmembrane region" description="Helical" evidence="6">
    <location>
        <begin position="204"/>
        <end position="227"/>
    </location>
</feature>
<dbReference type="Pfam" id="PF00892">
    <property type="entry name" value="EamA"/>
    <property type="match status" value="2"/>
</dbReference>
<proteinExistence type="inferred from homology"/>
<dbReference type="KEGG" id="dpt:Deipr_1213"/>
<feature type="transmembrane region" description="Helical" evidence="6">
    <location>
        <begin position="93"/>
        <end position="112"/>
    </location>
</feature>
<dbReference type="GO" id="GO:0016020">
    <property type="term" value="C:membrane"/>
    <property type="evidence" value="ECO:0007669"/>
    <property type="project" value="UniProtKB-SubCell"/>
</dbReference>
<feature type="transmembrane region" description="Helical" evidence="6">
    <location>
        <begin position="239"/>
        <end position="256"/>
    </location>
</feature>
<evidence type="ECO:0000256" key="3">
    <source>
        <dbReference type="ARBA" id="ARBA00022692"/>
    </source>
</evidence>
<feature type="transmembrane region" description="Helical" evidence="6">
    <location>
        <begin position="174"/>
        <end position="198"/>
    </location>
</feature>
<feature type="transmembrane region" description="Helical" evidence="6">
    <location>
        <begin position="33"/>
        <end position="51"/>
    </location>
</feature>
<evidence type="ECO:0000259" key="7">
    <source>
        <dbReference type="Pfam" id="PF00892"/>
    </source>
</evidence>
<comment type="similarity">
    <text evidence="2">Belongs to the EamA transporter family.</text>
</comment>
<reference evidence="8 9" key="2">
    <citation type="journal article" date="2012" name="Stand. Genomic Sci.">
        <title>Complete genome sequence of the orange-red pigmented, radioresistant Deinococcus proteolyticus type strain (MRP(T)).</title>
        <authorList>
            <person name="Copeland A."/>
            <person name="Zeytun A."/>
            <person name="Yassawong M."/>
            <person name="Nolan M."/>
            <person name="Lucas S."/>
            <person name="Hammon N."/>
            <person name="Deshpande S."/>
            <person name="Cheng J.F."/>
            <person name="Han C."/>
            <person name="Tapia R."/>
            <person name="Goodwin L.A."/>
            <person name="Pitluck S."/>
            <person name="Mavromatis K."/>
            <person name="Liolios K."/>
            <person name="Pagani I."/>
            <person name="Ivanova N."/>
            <person name="Mikhailova N."/>
            <person name="Pati A."/>
            <person name="Chen A."/>
            <person name="Palaniappan K."/>
            <person name="Land M."/>
            <person name="Hauser L."/>
            <person name="Jeffries C.D."/>
            <person name="Brambilla E.M."/>
            <person name="Rohde M."/>
            <person name="Sikorski J."/>
            <person name="Pukall R."/>
            <person name="Goker M."/>
            <person name="Detter J.C."/>
            <person name="Woyke T."/>
            <person name="Bristow J."/>
            <person name="Eisen J.A."/>
            <person name="Markowitz V."/>
            <person name="Hugenholtz P."/>
            <person name="Kyrpides N.C."/>
            <person name="Klenk H.P."/>
            <person name="Lapidus A."/>
        </authorList>
    </citation>
    <scope>NUCLEOTIDE SEQUENCE [LARGE SCALE GENOMIC DNA]</scope>
    <source>
        <strain evidence="9">ATCC 35074 / DSM 20540 / JCM 6276 / NBRC 101906 / NCIMB 13154 / VKM Ac-1939 / CCM 2703 / MRP</strain>
    </source>
</reference>
<dbReference type="InterPro" id="IPR000620">
    <property type="entry name" value="EamA_dom"/>
</dbReference>
<reference evidence="9" key="1">
    <citation type="submission" date="2011-02" db="EMBL/GenBank/DDBJ databases">
        <title>The complete sequence of chromosome of Deinococcus proteolyticus DSM 20540.</title>
        <authorList>
            <consortium name="US DOE Joint Genome Institute (JGI-PGF)"/>
            <person name="Lucas S."/>
            <person name="Copeland A."/>
            <person name="Lapidus A."/>
            <person name="Bruce D."/>
            <person name="Goodwin L."/>
            <person name="Pitluck S."/>
            <person name="Kyrpides N."/>
            <person name="Mavromatis K."/>
            <person name="Pagani I."/>
            <person name="Ivanova N."/>
            <person name="Ovchinnikova G."/>
            <person name="Zeytun A."/>
            <person name="Detter J.C."/>
            <person name="Han C."/>
            <person name="Land M."/>
            <person name="Hauser L."/>
            <person name="Markowitz V."/>
            <person name="Cheng J.-F."/>
            <person name="Hugenholtz P."/>
            <person name="Woyke T."/>
            <person name="Wu D."/>
            <person name="Pukall R."/>
            <person name="Steenblock K."/>
            <person name="Brambilla E."/>
            <person name="Klenk H.-P."/>
            <person name="Eisen J.A."/>
        </authorList>
    </citation>
    <scope>NUCLEOTIDE SEQUENCE [LARGE SCALE GENOMIC DNA]</scope>
    <source>
        <strain evidence="9">ATCC 35074 / DSM 20540 / JCM 6276 / NBRC 101906 / NCIMB 13154 / VKM Ac-1939 / CCM 2703 / MRP</strain>
    </source>
</reference>
<protein>
    <recommendedName>
        <fullName evidence="7">EamA domain-containing protein</fullName>
    </recommendedName>
</protein>
<evidence type="ECO:0000256" key="6">
    <source>
        <dbReference type="SAM" id="Phobius"/>
    </source>
</evidence>
<dbReference type="InterPro" id="IPR037185">
    <property type="entry name" value="EmrE-like"/>
</dbReference>
<keyword evidence="3 6" id="KW-0812">Transmembrane</keyword>
<dbReference type="RefSeq" id="WP_013614973.1">
    <property type="nucleotide sequence ID" value="NC_015161.1"/>
</dbReference>
<dbReference type="PANTHER" id="PTHR32322">
    <property type="entry name" value="INNER MEMBRANE TRANSPORTER"/>
    <property type="match status" value="1"/>
</dbReference>
<evidence type="ECO:0000256" key="1">
    <source>
        <dbReference type="ARBA" id="ARBA00004141"/>
    </source>
</evidence>
<dbReference type="eggNOG" id="COG0697">
    <property type="taxonomic scope" value="Bacteria"/>
</dbReference>
<feature type="domain" description="EamA" evidence="7">
    <location>
        <begin position="148"/>
        <end position="280"/>
    </location>
</feature>
<organism evidence="8 9">
    <name type="scientific">Deinococcus proteolyticus (strain ATCC 35074 / DSM 20540 / JCM 6276 / NBRC 101906 / NCIMB 13154 / VKM Ac-1939 / CCM 2703 / MRP)</name>
    <dbReference type="NCBI Taxonomy" id="693977"/>
    <lineage>
        <taxon>Bacteria</taxon>
        <taxon>Thermotogati</taxon>
        <taxon>Deinococcota</taxon>
        <taxon>Deinococci</taxon>
        <taxon>Deinococcales</taxon>
        <taxon>Deinococcaceae</taxon>
        <taxon>Deinococcus</taxon>
    </lineage>
</organism>
<feature type="domain" description="EamA" evidence="7">
    <location>
        <begin position="10"/>
        <end position="136"/>
    </location>
</feature>
<evidence type="ECO:0000256" key="4">
    <source>
        <dbReference type="ARBA" id="ARBA00022989"/>
    </source>
</evidence>
<feature type="transmembrane region" description="Helical" evidence="6">
    <location>
        <begin position="63"/>
        <end position="81"/>
    </location>
</feature>
<feature type="transmembrane region" description="Helical" evidence="6">
    <location>
        <begin position="262"/>
        <end position="281"/>
    </location>
</feature>
<dbReference type="InterPro" id="IPR050638">
    <property type="entry name" value="AA-Vitamin_Transporters"/>
</dbReference>
<dbReference type="EMBL" id="CP002536">
    <property type="protein sequence ID" value="ADY26364.1"/>
    <property type="molecule type" value="Genomic_DNA"/>
</dbReference>
<dbReference type="OrthoDB" id="67135at2"/>
<feature type="transmembrane region" description="Helical" evidence="6">
    <location>
        <begin position="119"/>
        <end position="141"/>
    </location>
</feature>
<evidence type="ECO:0000256" key="2">
    <source>
        <dbReference type="ARBA" id="ARBA00007362"/>
    </source>
</evidence>
<keyword evidence="9" id="KW-1185">Reference proteome</keyword>
<evidence type="ECO:0000313" key="9">
    <source>
        <dbReference type="Proteomes" id="UP000007718"/>
    </source>
</evidence>
<dbReference type="PANTHER" id="PTHR32322:SF2">
    <property type="entry name" value="EAMA DOMAIN-CONTAINING PROTEIN"/>
    <property type="match status" value="1"/>
</dbReference>
<dbReference type="Proteomes" id="UP000007718">
    <property type="component" value="Chromosome"/>
</dbReference>
<keyword evidence="4 6" id="KW-1133">Transmembrane helix</keyword>
<dbReference type="AlphaFoldDB" id="F0RNV5"/>
<feature type="transmembrane region" description="Helical" evidence="6">
    <location>
        <begin position="147"/>
        <end position="167"/>
    </location>
</feature>
<dbReference type="HOGENOM" id="CLU_033863_5_2_0"/>
<feature type="transmembrane region" description="Helical" evidence="6">
    <location>
        <begin position="7"/>
        <end position="27"/>
    </location>
</feature>
<dbReference type="SUPFAM" id="SSF103481">
    <property type="entry name" value="Multidrug resistance efflux transporter EmrE"/>
    <property type="match status" value="2"/>
</dbReference>
<evidence type="ECO:0000313" key="8">
    <source>
        <dbReference type="EMBL" id="ADY26364.1"/>
    </source>
</evidence>
<comment type="subcellular location">
    <subcellularLocation>
        <location evidence="1">Membrane</location>
        <topology evidence="1">Multi-pass membrane protein</topology>
    </subcellularLocation>
</comment>
<name>F0RNV5_DEIPM</name>
<accession>F0RNV5</accession>